<dbReference type="Pfam" id="PF15396">
    <property type="entry name" value="FAM60A"/>
    <property type="match status" value="1"/>
</dbReference>
<dbReference type="InParanoid" id="A0A803JUI2"/>
<proteinExistence type="predicted"/>
<reference evidence="2" key="2">
    <citation type="submission" date="2021-03" db="UniProtKB">
        <authorList>
            <consortium name="Ensembl"/>
        </authorList>
    </citation>
    <scope>IDENTIFICATION</scope>
</reference>
<dbReference type="GeneTree" id="ENSGT00390000006485"/>
<dbReference type="Ensembl" id="ENSXETT00000118856">
    <property type="protein sequence ID" value="ENSXETP00000111666"/>
    <property type="gene ID" value="ENSXETG00000047885"/>
</dbReference>
<name>A0A803JUI2_XENTR</name>
<feature type="compositionally biased region" description="Low complexity" evidence="1">
    <location>
        <begin position="128"/>
        <end position="146"/>
    </location>
</feature>
<evidence type="ECO:0000256" key="1">
    <source>
        <dbReference type="SAM" id="MobiDB-lite"/>
    </source>
</evidence>
<accession>A0A803JUI2</accession>
<organism evidence="2">
    <name type="scientific">Xenopus tropicalis</name>
    <name type="common">Western clawed frog</name>
    <name type="synonym">Silurana tropicalis</name>
    <dbReference type="NCBI Taxonomy" id="8364"/>
    <lineage>
        <taxon>Eukaryota</taxon>
        <taxon>Metazoa</taxon>
        <taxon>Chordata</taxon>
        <taxon>Craniata</taxon>
        <taxon>Vertebrata</taxon>
        <taxon>Euteleostomi</taxon>
        <taxon>Amphibia</taxon>
        <taxon>Batrachia</taxon>
        <taxon>Anura</taxon>
        <taxon>Pipoidea</taxon>
        <taxon>Pipidae</taxon>
        <taxon>Xenopodinae</taxon>
        <taxon>Xenopus</taxon>
        <taxon>Silurana</taxon>
    </lineage>
</organism>
<gene>
    <name evidence="2" type="primary">sinhcaf</name>
</gene>
<dbReference type="AlphaFoldDB" id="A0A803JUI2"/>
<sequence length="223" mass="25024">MLLGQIHYRICLVLCLVPGNSIGFICLFPRGQSCLHYSVREDDWVLQAQDLPELPGLLHLQSQILQLPIHRQSALRGRLPELFWVVDARGGPNLKAMRVRPKKIRPFASRRLQNKQGAELKSSLYSGAHSTASSASPEHSSSCSNHSDTDTDTELRAAPSTHSGFSFLDPTYWKRQKVCCGIVYEGRYGELLIDAQLFKPCCSNKKPETQQTEPVDPQQLRPT</sequence>
<dbReference type="InterPro" id="IPR026065">
    <property type="entry name" value="FAM60A"/>
</dbReference>
<dbReference type="PANTHER" id="PTHR13422">
    <property type="entry name" value="SIN3-HDAC COMPLEX-ASSOCIATED FACTOR"/>
    <property type="match status" value="1"/>
</dbReference>
<dbReference type="PANTHER" id="PTHR13422:SF12">
    <property type="entry name" value="SIN3-HDAC COMPLEX-ASSOCIATED FACTOR"/>
    <property type="match status" value="1"/>
</dbReference>
<protein>
    <submittedName>
        <fullName evidence="2">SIN3-HDAC complex associated factor</fullName>
    </submittedName>
</protein>
<dbReference type="FunCoup" id="A0A803JUI2">
    <property type="interactions" value="1613"/>
</dbReference>
<feature type="region of interest" description="Disordered" evidence="1">
    <location>
        <begin position="124"/>
        <end position="160"/>
    </location>
</feature>
<evidence type="ECO:0000313" key="2">
    <source>
        <dbReference type="Ensembl" id="ENSXETP00000111666"/>
    </source>
</evidence>
<reference evidence="2" key="1">
    <citation type="journal article" date="2010" name="Science">
        <title>The genome of the Western clawed frog Xenopus tropicalis.</title>
        <authorList>
            <person name="Hellsten U."/>
            <person name="Harland R.M."/>
            <person name="Gilchrist M.J."/>
            <person name="Hendrix D."/>
            <person name="Jurka J."/>
            <person name="Kapitonov V."/>
            <person name="Ovcharenko I."/>
            <person name="Putnam N.H."/>
            <person name="Shu S."/>
            <person name="Taher L."/>
            <person name="Blitz I.L."/>
            <person name="Blumberg B."/>
            <person name="Dichmann D.S."/>
            <person name="Dubchak I."/>
            <person name="Amaya E."/>
            <person name="Detter J.C."/>
            <person name="Fletcher R."/>
            <person name="Gerhard D.S."/>
            <person name="Goodstein D."/>
            <person name="Graves T."/>
            <person name="Grigoriev I.V."/>
            <person name="Grimwood J."/>
            <person name="Kawashima T."/>
            <person name="Lindquist E."/>
            <person name="Lucas S.M."/>
            <person name="Mead P.E."/>
            <person name="Mitros T."/>
            <person name="Ogino H."/>
            <person name="Ohta Y."/>
            <person name="Poliakov A.V."/>
            <person name="Pollet N."/>
            <person name="Robert J."/>
            <person name="Salamov A."/>
            <person name="Sater A.K."/>
            <person name="Schmutz J."/>
            <person name="Terry A."/>
            <person name="Vize P.D."/>
            <person name="Warren W.C."/>
            <person name="Wells D."/>
            <person name="Wills A."/>
            <person name="Wilson R.K."/>
            <person name="Zimmerman L.B."/>
            <person name="Zorn A.M."/>
            <person name="Grainger R."/>
            <person name="Grammer T."/>
            <person name="Khokha M.K."/>
            <person name="Richardson P.M."/>
            <person name="Rokhsar D.S."/>
        </authorList>
    </citation>
    <scope>NUCLEOTIDE SEQUENCE [LARGE SCALE GENOMIC DNA]</scope>
    <source>
        <strain evidence="2">Nigerian</strain>
    </source>
</reference>